<dbReference type="PANTHER" id="PTHR34978">
    <property type="entry name" value="POSSIBLE SENSOR-TRANSDUCER PROTEIN BLAR"/>
    <property type="match status" value="1"/>
</dbReference>
<protein>
    <recommendedName>
        <fullName evidence="2">Peptidase M56 domain-containing protein</fullName>
    </recommendedName>
</protein>
<dbReference type="Pfam" id="PF05569">
    <property type="entry name" value="Peptidase_M56"/>
    <property type="match status" value="1"/>
</dbReference>
<evidence type="ECO:0000313" key="3">
    <source>
        <dbReference type="EMBL" id="GAA4329414.1"/>
    </source>
</evidence>
<feature type="transmembrane region" description="Helical" evidence="1">
    <location>
        <begin position="6"/>
        <end position="25"/>
    </location>
</feature>
<dbReference type="Proteomes" id="UP001500582">
    <property type="component" value="Unassembled WGS sequence"/>
</dbReference>
<organism evidence="3 4">
    <name type="scientific">Mucilaginibacter gynuensis</name>
    <dbReference type="NCBI Taxonomy" id="1302236"/>
    <lineage>
        <taxon>Bacteria</taxon>
        <taxon>Pseudomonadati</taxon>
        <taxon>Bacteroidota</taxon>
        <taxon>Sphingobacteriia</taxon>
        <taxon>Sphingobacteriales</taxon>
        <taxon>Sphingobacteriaceae</taxon>
        <taxon>Mucilaginibacter</taxon>
    </lineage>
</organism>
<dbReference type="PANTHER" id="PTHR34978:SF3">
    <property type="entry name" value="SLR0241 PROTEIN"/>
    <property type="match status" value="1"/>
</dbReference>
<name>A0ABP8GSV1_9SPHI</name>
<evidence type="ECO:0000313" key="4">
    <source>
        <dbReference type="Proteomes" id="UP001500582"/>
    </source>
</evidence>
<proteinExistence type="predicted"/>
<feature type="transmembrane region" description="Helical" evidence="1">
    <location>
        <begin position="99"/>
        <end position="117"/>
    </location>
</feature>
<feature type="transmembrane region" description="Helical" evidence="1">
    <location>
        <begin position="37"/>
        <end position="54"/>
    </location>
</feature>
<dbReference type="EMBL" id="BAABFT010000009">
    <property type="protein sequence ID" value="GAA4329414.1"/>
    <property type="molecule type" value="Genomic_DNA"/>
</dbReference>
<feature type="domain" description="Peptidase M56" evidence="2">
    <location>
        <begin position="33"/>
        <end position="263"/>
    </location>
</feature>
<dbReference type="RefSeq" id="WP_345212342.1">
    <property type="nucleotide sequence ID" value="NZ_BAABFT010000009.1"/>
</dbReference>
<accession>A0ABP8GSV1</accession>
<evidence type="ECO:0000256" key="1">
    <source>
        <dbReference type="SAM" id="Phobius"/>
    </source>
</evidence>
<evidence type="ECO:0000259" key="2">
    <source>
        <dbReference type="Pfam" id="PF05569"/>
    </source>
</evidence>
<dbReference type="CDD" id="cd07341">
    <property type="entry name" value="M56_BlaR1_MecR1_like"/>
    <property type="match status" value="1"/>
</dbReference>
<keyword evidence="4" id="KW-1185">Reference proteome</keyword>
<reference evidence="4" key="1">
    <citation type="journal article" date="2019" name="Int. J. Syst. Evol. Microbiol.">
        <title>The Global Catalogue of Microorganisms (GCM) 10K type strain sequencing project: providing services to taxonomists for standard genome sequencing and annotation.</title>
        <authorList>
            <consortium name="The Broad Institute Genomics Platform"/>
            <consortium name="The Broad Institute Genome Sequencing Center for Infectious Disease"/>
            <person name="Wu L."/>
            <person name="Ma J."/>
        </authorList>
    </citation>
    <scope>NUCLEOTIDE SEQUENCE [LARGE SCALE GENOMIC DNA]</scope>
    <source>
        <strain evidence="4">JCM 17705</strain>
    </source>
</reference>
<sequence length="730" mass="82495">MPALITYILKLSLCLSAIYLFYYLVLRRLTFYNWNRWYLAGYSLLSFAIPFINVSPMVQKVALKEEAINYIPAIQNIAAGKQTGTIVQDTGLHLDAWDMLMAAILLGITVMAIRIVMQLISFNRIKKRAVLLNDDSDTPIYHVDEQIMPFSFGKSIYINREMHTEQELEEIILHEYVHVVQKHTIDIFIGECLCALNWYNPFAWLIRHSIRQNLEFIADNEVLNAGLDKKAYQYHLLKVVGIPKYRIANQFNFSSLKKRIMMMNKVRTAKIHLLKFMFVLPLLAVILLACRNKLNTNDNGIKYAVIFYDLETYKPIPDVEVKGIYKPVDASSEGDGYITVPYTVGKDNTLHVSLKFNKQGYIYAERRFAYPFNKEKPSSLIELIGLRKTASKNCKSCYDFLATMSTAIHNDSLNTEAWAFYKSYKGFRSKAVKVMMKRDSAEKADTIVKQKAVPATQLIAQDSVITDKTKGRITLVGNAVYNSADIRLMANVIQIEDSLKTLKNALILINNKETTFNELKKMSAQKLQTVFIFGPAKAQPVFGERGINGVVEVKTFAADKKAAVKTNVSATQKVYSTTVLRADSLTWKANMKTAITYGALSDKTISSTAPQYPTKLNSAVNKNPGKDVKNTVFLTADSLLWKTSNKAIVLTGHVIQYDSQNEAIIKLDVKHVNIRASFLVVNGNEAGEKPYLLGKDMAWRVTPLNKEYAQNKYGEKAGDNPMELTAVRLN</sequence>
<comment type="caution">
    <text evidence="3">The sequence shown here is derived from an EMBL/GenBank/DDBJ whole genome shotgun (WGS) entry which is preliminary data.</text>
</comment>
<dbReference type="InterPro" id="IPR052173">
    <property type="entry name" value="Beta-lactam_resp_regulator"/>
</dbReference>
<dbReference type="InterPro" id="IPR008756">
    <property type="entry name" value="Peptidase_M56"/>
</dbReference>
<keyword evidence="1" id="KW-1133">Transmembrane helix</keyword>
<feature type="transmembrane region" description="Helical" evidence="1">
    <location>
        <begin position="271"/>
        <end position="289"/>
    </location>
</feature>
<keyword evidence="1" id="KW-0472">Membrane</keyword>
<keyword evidence="1" id="KW-0812">Transmembrane</keyword>
<gene>
    <name evidence="3" type="ORF">GCM10023149_34100</name>
</gene>